<dbReference type="Proteomes" id="UP000228380">
    <property type="component" value="Chromosome 3"/>
</dbReference>
<feature type="region of interest" description="Disordered" evidence="1">
    <location>
        <begin position="1"/>
        <end position="21"/>
    </location>
</feature>
<evidence type="ECO:0000256" key="1">
    <source>
        <dbReference type="SAM" id="MobiDB-lite"/>
    </source>
</evidence>
<sequence>MERLSVHQKNTKPAAKAKKKPIKVVYISNPMKVKASAAEFRDLVQELTGRDSNVAYLSRLPDAEDTGDPPPAPESSSGAAAGPSPAANRSSNPCDNALRSAANSDLFEMFDETFNPQMMENLQGFSPSPLYYGHGHQSQGFRDYDASCGEQG</sequence>
<dbReference type="InterPro" id="IPR008889">
    <property type="entry name" value="VQ"/>
</dbReference>
<dbReference type="InterPro" id="IPR039335">
    <property type="entry name" value="SIB1/2"/>
</dbReference>
<keyword evidence="3" id="KW-1185">Reference proteome</keyword>
<evidence type="ECO:0000259" key="2">
    <source>
        <dbReference type="Pfam" id="PF05678"/>
    </source>
</evidence>
<reference evidence="4" key="2">
    <citation type="submission" date="2025-08" db="UniProtKB">
        <authorList>
            <consortium name="RefSeq"/>
        </authorList>
    </citation>
    <scope>IDENTIFICATION</scope>
    <source>
        <tissue evidence="4">Young leaves</tissue>
    </source>
</reference>
<evidence type="ECO:0000313" key="4">
    <source>
        <dbReference type="RefSeq" id="XP_008788483.2"/>
    </source>
</evidence>
<name>A0A8B7BZE6_PHODC</name>
<accession>A0A8B7BZE6</accession>
<feature type="compositionally biased region" description="Low complexity" evidence="1">
    <location>
        <begin position="74"/>
        <end position="93"/>
    </location>
</feature>
<reference evidence="3" key="1">
    <citation type="journal article" date="2019" name="Nat. Commun.">
        <title>Genome-wide association mapping of date palm fruit traits.</title>
        <authorList>
            <person name="Hazzouri K.M."/>
            <person name="Gros-Balthazard M."/>
            <person name="Flowers J.M."/>
            <person name="Copetti D."/>
            <person name="Lemansour A."/>
            <person name="Lebrun M."/>
            <person name="Masmoudi K."/>
            <person name="Ferrand S."/>
            <person name="Dhar M.I."/>
            <person name="Fresquez Z.A."/>
            <person name="Rosas U."/>
            <person name="Zhang J."/>
            <person name="Talag J."/>
            <person name="Lee S."/>
            <person name="Kudrna D."/>
            <person name="Powell R.F."/>
            <person name="Leitch I.J."/>
            <person name="Krueger R.R."/>
            <person name="Wing R.A."/>
            <person name="Amiri K.M.A."/>
            <person name="Purugganan M.D."/>
        </authorList>
    </citation>
    <scope>NUCLEOTIDE SEQUENCE [LARGE SCALE GENOMIC DNA]</scope>
    <source>
        <strain evidence="3">cv. Khalas</strain>
    </source>
</reference>
<dbReference type="OrthoDB" id="665788at2759"/>
<dbReference type="PANTHER" id="PTHR33624:SF2">
    <property type="entry name" value="SIGMA FACTOR BINDING PROTEIN 1, CHLOROPLASTIC"/>
    <property type="match status" value="1"/>
</dbReference>
<gene>
    <name evidence="4" type="primary">LOC103706218</name>
</gene>
<feature type="region of interest" description="Disordered" evidence="1">
    <location>
        <begin position="51"/>
        <end position="98"/>
    </location>
</feature>
<feature type="domain" description="VQ" evidence="2">
    <location>
        <begin position="27"/>
        <end position="53"/>
    </location>
</feature>
<dbReference type="GeneID" id="103706218"/>
<dbReference type="Pfam" id="PF05678">
    <property type="entry name" value="VQ"/>
    <property type="match status" value="1"/>
</dbReference>
<organism evidence="3 4">
    <name type="scientific">Phoenix dactylifera</name>
    <name type="common">Date palm</name>
    <dbReference type="NCBI Taxonomy" id="42345"/>
    <lineage>
        <taxon>Eukaryota</taxon>
        <taxon>Viridiplantae</taxon>
        <taxon>Streptophyta</taxon>
        <taxon>Embryophyta</taxon>
        <taxon>Tracheophyta</taxon>
        <taxon>Spermatophyta</taxon>
        <taxon>Magnoliopsida</taxon>
        <taxon>Liliopsida</taxon>
        <taxon>Arecaceae</taxon>
        <taxon>Coryphoideae</taxon>
        <taxon>Phoeniceae</taxon>
        <taxon>Phoenix</taxon>
    </lineage>
</organism>
<proteinExistence type="predicted"/>
<feature type="region of interest" description="Disordered" evidence="1">
    <location>
        <begin position="120"/>
        <end position="152"/>
    </location>
</feature>
<dbReference type="PANTHER" id="PTHR33624">
    <property type="entry name" value="SIGMA FACTOR BINDING PROTEIN 1, CHLOROPLASTIC"/>
    <property type="match status" value="1"/>
</dbReference>
<dbReference type="RefSeq" id="XP_008788483.2">
    <property type="nucleotide sequence ID" value="XM_008790261.4"/>
</dbReference>
<dbReference type="AlphaFoldDB" id="A0A8B7BZE6"/>
<dbReference type="KEGG" id="pda:103706218"/>
<evidence type="ECO:0000313" key="3">
    <source>
        <dbReference type="Proteomes" id="UP000228380"/>
    </source>
</evidence>
<protein>
    <submittedName>
        <fullName evidence="4">Sigma factor binding protein 2, chloroplastic-like</fullName>
    </submittedName>
</protein>